<reference evidence="16" key="2">
    <citation type="submission" date="2025-08" db="UniProtKB">
        <authorList>
            <consortium name="Ensembl"/>
        </authorList>
    </citation>
    <scope>IDENTIFICATION</scope>
</reference>
<protein>
    <submittedName>
        <fullName evidence="16">TNF receptor superfamily member 10b</fullName>
    </submittedName>
</protein>
<proteinExistence type="predicted"/>
<dbReference type="FunFam" id="2.10.50.10:FF:000016">
    <property type="entry name" value="Tumor necrosis factor receptor superfamily member 10B"/>
    <property type="match status" value="1"/>
</dbReference>
<feature type="region of interest" description="Disordered" evidence="13">
    <location>
        <begin position="288"/>
        <end position="336"/>
    </location>
</feature>
<feature type="region of interest" description="Disordered" evidence="13">
    <location>
        <begin position="62"/>
        <end position="86"/>
    </location>
</feature>
<keyword evidence="8 12" id="KW-1015">Disulfide bond</keyword>
<evidence type="ECO:0000256" key="13">
    <source>
        <dbReference type="SAM" id="MobiDB-lite"/>
    </source>
</evidence>
<dbReference type="PROSITE" id="PS50017">
    <property type="entry name" value="DEATH_DOMAIN"/>
    <property type="match status" value="1"/>
</dbReference>
<dbReference type="STRING" id="9541.ENSMFAP00000004799"/>
<dbReference type="InterPro" id="IPR000488">
    <property type="entry name" value="Death_dom"/>
</dbReference>
<reference evidence="16 17" key="1">
    <citation type="submission" date="2013-03" db="EMBL/GenBank/DDBJ databases">
        <authorList>
            <person name="Warren W."/>
            <person name="Wilson R.K."/>
        </authorList>
    </citation>
    <scope>NUCLEOTIDE SEQUENCE</scope>
</reference>
<dbReference type="Ensembl" id="ENSMFAT00000023466.2">
    <property type="protein sequence ID" value="ENSMFAP00000004799.2"/>
    <property type="gene ID" value="ENSMFAG00000002092.2"/>
</dbReference>
<evidence type="ECO:0000256" key="11">
    <source>
        <dbReference type="PIRNR" id="PIRNR037867"/>
    </source>
</evidence>
<dbReference type="GO" id="GO:0002357">
    <property type="term" value="P:defense response to tumor cell"/>
    <property type="evidence" value="ECO:0007669"/>
    <property type="project" value="Ensembl"/>
</dbReference>
<dbReference type="GO" id="GO:0036463">
    <property type="term" value="F:TRAIL receptor activity"/>
    <property type="evidence" value="ECO:0007669"/>
    <property type="project" value="Ensembl"/>
</dbReference>
<evidence type="ECO:0000256" key="6">
    <source>
        <dbReference type="ARBA" id="ARBA00022989"/>
    </source>
</evidence>
<evidence type="ECO:0000256" key="3">
    <source>
        <dbReference type="ARBA" id="ARBA00022703"/>
    </source>
</evidence>
<dbReference type="GO" id="GO:0009986">
    <property type="term" value="C:cell surface"/>
    <property type="evidence" value="ECO:0007669"/>
    <property type="project" value="Ensembl"/>
</dbReference>
<dbReference type="Proteomes" id="UP000233100">
    <property type="component" value="Chromosome 8"/>
</dbReference>
<dbReference type="SUPFAM" id="SSF57586">
    <property type="entry name" value="TNF receptor-like"/>
    <property type="match status" value="3"/>
</dbReference>
<feature type="repeat" description="TNFR-Cys" evidence="12">
    <location>
        <begin position="140"/>
        <end position="180"/>
    </location>
</feature>
<dbReference type="InterPro" id="IPR034029">
    <property type="entry name" value="TNFRSF10A/B_death"/>
</dbReference>
<feature type="repeat" description="TNFR-Cys" evidence="12">
    <location>
        <begin position="98"/>
        <end position="139"/>
    </location>
</feature>
<dbReference type="GO" id="GO:0070059">
    <property type="term" value="P:intrinsic apoptotic signaling pathway in response to endoplasmic reticulum stress"/>
    <property type="evidence" value="ECO:0007669"/>
    <property type="project" value="Ensembl"/>
</dbReference>
<dbReference type="PRINTS" id="PR01956">
    <property type="entry name" value="TNFACTORR10"/>
</dbReference>
<dbReference type="SMART" id="SM00005">
    <property type="entry name" value="DEATH"/>
    <property type="match status" value="1"/>
</dbReference>
<keyword evidence="17" id="KW-1185">Reference proteome</keyword>
<keyword evidence="7 11" id="KW-0472">Membrane</keyword>
<dbReference type="CDD" id="cd08315">
    <property type="entry name" value="Death_TRAILR_DR4_DR5"/>
    <property type="match status" value="1"/>
</dbReference>
<evidence type="ECO:0000256" key="10">
    <source>
        <dbReference type="ARBA" id="ARBA00023180"/>
    </source>
</evidence>
<organism evidence="16 17">
    <name type="scientific">Macaca fascicularis</name>
    <name type="common">Crab-eating macaque</name>
    <name type="synonym">Cynomolgus monkey</name>
    <dbReference type="NCBI Taxonomy" id="9541"/>
    <lineage>
        <taxon>Eukaryota</taxon>
        <taxon>Metazoa</taxon>
        <taxon>Chordata</taxon>
        <taxon>Craniata</taxon>
        <taxon>Vertebrata</taxon>
        <taxon>Euteleostomi</taxon>
        <taxon>Mammalia</taxon>
        <taxon>Eutheria</taxon>
        <taxon>Euarchontoglires</taxon>
        <taxon>Primates</taxon>
        <taxon>Haplorrhini</taxon>
        <taxon>Catarrhini</taxon>
        <taxon>Cercopithecidae</taxon>
        <taxon>Cercopithecinae</taxon>
        <taxon>Macaca</taxon>
    </lineage>
</organism>
<dbReference type="FunFam" id="1.10.533.10:FF:000043">
    <property type="entry name" value="Tumor necrosis factor receptor superfamily member 10A"/>
    <property type="match status" value="1"/>
</dbReference>
<evidence type="ECO:0000256" key="1">
    <source>
        <dbReference type="ARBA" id="ARBA00004479"/>
    </source>
</evidence>
<dbReference type="GO" id="GO:0045569">
    <property type="term" value="F:TRAIL binding"/>
    <property type="evidence" value="ECO:0007669"/>
    <property type="project" value="UniProtKB-UniRule"/>
</dbReference>
<evidence type="ECO:0000256" key="2">
    <source>
        <dbReference type="ARBA" id="ARBA00022692"/>
    </source>
</evidence>
<comment type="caution">
    <text evidence="12">Lacks conserved residue(s) required for the propagation of feature annotation.</text>
</comment>
<feature type="disulfide bond" evidence="12">
    <location>
        <begin position="162"/>
        <end position="180"/>
    </location>
</feature>
<dbReference type="GeneTree" id="ENSGT00940000164765"/>
<dbReference type="InterPro" id="IPR020465">
    <property type="entry name" value="TNFR_10"/>
</dbReference>
<dbReference type="Pfam" id="PF00020">
    <property type="entry name" value="TNFR_c6"/>
    <property type="match status" value="2"/>
</dbReference>
<evidence type="ECO:0000313" key="17">
    <source>
        <dbReference type="Proteomes" id="UP000233100"/>
    </source>
</evidence>
<dbReference type="VEuPathDB" id="HostDB:ENSMFAG00000002092"/>
<dbReference type="PROSITE" id="PS00652">
    <property type="entry name" value="TNFR_NGFR_1"/>
    <property type="match status" value="1"/>
</dbReference>
<dbReference type="CDD" id="cd10580">
    <property type="entry name" value="TNFRSF10"/>
    <property type="match status" value="1"/>
</dbReference>
<dbReference type="SMART" id="SM00208">
    <property type="entry name" value="TNFR"/>
    <property type="match status" value="2"/>
</dbReference>
<dbReference type="GO" id="GO:0043065">
    <property type="term" value="P:positive regulation of apoptotic process"/>
    <property type="evidence" value="ECO:0007669"/>
    <property type="project" value="TreeGrafter"/>
</dbReference>
<keyword evidence="2 11" id="KW-0812">Transmembrane</keyword>
<dbReference type="AlphaFoldDB" id="A0A2K5TXK0"/>
<accession>A0A2K5TXK0</accession>
<dbReference type="GO" id="GO:0043123">
    <property type="term" value="P:positive regulation of canonical NF-kappaB signal transduction"/>
    <property type="evidence" value="ECO:0007669"/>
    <property type="project" value="Ensembl"/>
</dbReference>
<dbReference type="InterPro" id="IPR034024">
    <property type="entry name" value="TNFRSF10_N"/>
</dbReference>
<feature type="domain" description="TNFR-Cys" evidence="15">
    <location>
        <begin position="140"/>
        <end position="180"/>
    </location>
</feature>
<keyword evidence="9 11" id="KW-0675">Receptor</keyword>
<evidence type="ECO:0000256" key="9">
    <source>
        <dbReference type="ARBA" id="ARBA00023170"/>
    </source>
</evidence>
<feature type="compositionally biased region" description="Basic and acidic residues" evidence="13">
    <location>
        <begin position="312"/>
        <end position="326"/>
    </location>
</feature>
<dbReference type="GO" id="GO:0071260">
    <property type="term" value="P:cellular response to mechanical stimulus"/>
    <property type="evidence" value="ECO:0007669"/>
    <property type="project" value="Ensembl"/>
</dbReference>
<feature type="region of interest" description="Disordered" evidence="13">
    <location>
        <begin position="253"/>
        <end position="276"/>
    </location>
</feature>
<feature type="domain" description="TNFR-Cys" evidence="15">
    <location>
        <begin position="98"/>
        <end position="139"/>
    </location>
</feature>
<dbReference type="PROSITE" id="PS50050">
    <property type="entry name" value="TNFR_NGFR_2"/>
    <property type="match status" value="2"/>
</dbReference>
<dbReference type="InterPro" id="IPR001368">
    <property type="entry name" value="TNFR/NGFR_Cys_rich_reg"/>
</dbReference>
<dbReference type="GO" id="GO:0005886">
    <property type="term" value="C:plasma membrane"/>
    <property type="evidence" value="ECO:0007669"/>
    <property type="project" value="UniProtKB-UniRule"/>
</dbReference>
<comment type="function">
    <text evidence="11">Receptor for the cytotoxic ligand TNFSF10/TRAIL. The adapter molecule FADD recruits caspase-8 to the activated receptor. The resulting death-inducing signaling complex (DISC) performs caspase-8 proteolytic activation which initiates the subsequent cascade of caspases (aspartate-specific cysteine proteases) mediating apoptosis.</text>
</comment>
<gene>
    <name evidence="16" type="primary">TNFRSF10B</name>
</gene>
<dbReference type="Gene3D" id="2.10.50.10">
    <property type="entry name" value="Tumor Necrosis Factor Receptor, subunit A, domain 2"/>
    <property type="match status" value="3"/>
</dbReference>
<comment type="subcellular location">
    <subcellularLocation>
        <location evidence="1">Membrane</location>
        <topology evidence="1">Single-pass type I membrane protein</topology>
    </subcellularLocation>
</comment>
<feature type="disulfide bond" evidence="12">
    <location>
        <begin position="121"/>
        <end position="139"/>
    </location>
</feature>
<evidence type="ECO:0000256" key="5">
    <source>
        <dbReference type="ARBA" id="ARBA00022737"/>
    </source>
</evidence>
<dbReference type="Gene3D" id="1.10.533.10">
    <property type="entry name" value="Death Domain, Fas"/>
    <property type="match status" value="1"/>
</dbReference>
<dbReference type="FunFam" id="2.10.50.10:FF:000004">
    <property type="entry name" value="Tumor necrosis factor receptor superfamily member 6"/>
    <property type="match status" value="1"/>
</dbReference>
<evidence type="ECO:0000256" key="8">
    <source>
        <dbReference type="ARBA" id="ARBA00023157"/>
    </source>
</evidence>
<evidence type="ECO:0000259" key="14">
    <source>
        <dbReference type="PROSITE" id="PS50017"/>
    </source>
</evidence>
<name>A0A2K5TXK0_MACFA</name>
<reference evidence="16" key="3">
    <citation type="submission" date="2025-09" db="UniProtKB">
        <authorList>
            <consortium name="Ensembl"/>
        </authorList>
    </citation>
    <scope>IDENTIFICATION</scope>
</reference>
<keyword evidence="6 11" id="KW-1133">Transmembrane helix</keyword>
<evidence type="ECO:0000313" key="16">
    <source>
        <dbReference type="Ensembl" id="ENSMFAP00000004799.2"/>
    </source>
</evidence>
<dbReference type="PANTHER" id="PTHR46330">
    <property type="entry name" value="TUMOR NECROSIS FACTOR RECEPTOR SUPERFAMILY MEMBER 10B"/>
    <property type="match status" value="1"/>
</dbReference>
<keyword evidence="4" id="KW-0732">Signal</keyword>
<dbReference type="Pfam" id="PF00531">
    <property type="entry name" value="Death"/>
    <property type="match status" value="1"/>
</dbReference>
<keyword evidence="3 11" id="KW-0053">Apoptosis</keyword>
<keyword evidence="5" id="KW-0677">Repeat</keyword>
<dbReference type="SUPFAM" id="SSF47986">
    <property type="entry name" value="DEATH domain"/>
    <property type="match status" value="1"/>
</dbReference>
<evidence type="ECO:0000256" key="12">
    <source>
        <dbReference type="PROSITE-ProRule" id="PRU00206"/>
    </source>
</evidence>
<dbReference type="Bgee" id="ENSMFAG00000002092">
    <property type="expression patterns" value="Expressed in liver and 10 other cell types or tissues"/>
</dbReference>
<evidence type="ECO:0000256" key="7">
    <source>
        <dbReference type="ARBA" id="ARBA00023136"/>
    </source>
</evidence>
<keyword evidence="10" id="KW-0325">Glycoprotein</keyword>
<feature type="disulfide bond" evidence="12">
    <location>
        <begin position="118"/>
        <end position="131"/>
    </location>
</feature>
<evidence type="ECO:0000259" key="15">
    <source>
        <dbReference type="PROSITE" id="PS50050"/>
    </source>
</evidence>
<dbReference type="InterPro" id="IPR052491">
    <property type="entry name" value="TNFRSF10"/>
</dbReference>
<evidence type="ECO:0000256" key="4">
    <source>
        <dbReference type="ARBA" id="ARBA00022729"/>
    </source>
</evidence>
<feature type="domain" description="Death" evidence="14">
    <location>
        <begin position="359"/>
        <end position="427"/>
    </location>
</feature>
<feature type="region of interest" description="Disordered" evidence="13">
    <location>
        <begin position="1"/>
        <end position="28"/>
    </location>
</feature>
<dbReference type="PANTHER" id="PTHR46330:SF1">
    <property type="entry name" value="TUMOR NECROSIS FACTOR RECEPTOR SUPERFAMILY MEMBER 10B"/>
    <property type="match status" value="1"/>
</dbReference>
<sequence length="445" mass="48272">MGQLRQSAPAASGARKGRGPGPREARGARPGLRVLKTLVLVVAAAAVLLSVSADCAPITRQSLDPQRRAAPQQKRSSPTEGLCPPGHHISEDSRECISCKYGQDYSTHWNDFLFCLRCTKCDSGEVEVNSCTTTRNTVCQCEEGTFREEDSPEICRKCRTGCPRGMVKVKDCTPWSDIECVHKESGTKHTGEVPAVEKTVTTSPGTPASPCSLSGIIIGVIVLVVIVVVAVIVWKTSLWKKVLPYLKGVCSGGGGDPERVDSSSHSPQRPGAEDNALNEIVSIVQPSQVPEQEMEVQEPAEQTDVNTLSPGESEHLLEPAKAEGPQRRGQLVPVNENDPTETLRQCFDDFAAIVPFDAWEPLVRQLGLTNNEIKVAKAEAASSRDTLYVMLIKWVNKTGRAASVNTLLDALETLEERLAKQKIQDRLLSSGKFMYLEDNADSATS</sequence>
<dbReference type="PIRSF" id="PIRSF037867">
    <property type="entry name" value="CD261_antigen"/>
    <property type="match status" value="1"/>
</dbReference>
<feature type="transmembrane region" description="Helical" evidence="11">
    <location>
        <begin position="213"/>
        <end position="234"/>
    </location>
</feature>
<dbReference type="InterPro" id="IPR011029">
    <property type="entry name" value="DEATH-like_dom_sf"/>
</dbReference>